<name>A0A8J8NDJ4_HALGN</name>
<comment type="caution">
    <text evidence="1">The sequence shown here is derived from an EMBL/GenBank/DDBJ whole genome shotgun (WGS) entry which is preliminary data.</text>
</comment>
<dbReference type="Proteomes" id="UP000785679">
    <property type="component" value="Unassembled WGS sequence"/>
</dbReference>
<sequence length="347" mass="40494">MQAVAHSLSSCRDLEILEGDESLLSALLAGMAYQTEEGDNCSWTRLKEVRLLTSHCNKKNMGATSDSAIDGQIRSMRWIHRHNPDIKFYLHPQFVKQHLKELRETEMQIEIGKPSSYNNSSQFAKSEHQAADNYSIISRQQPFRVAQSSIGLNIVNFTGTKYPFTKWFYPQSSDKMVILFNLKSQRYMEALRITSGNVIANKKVKNCLQRFLSSFQLFHNTLGGGMANPGEKEISFFVEQDISILEQFLESHETFLEYIGRSLILDDEDYRDERPDWHQFFYILMRSCQWWEDSQCEIMKDALVEYSQILYEVDREKATSLVSKLEVSQIRHLEDINYFMKLIKPLF</sequence>
<evidence type="ECO:0000313" key="2">
    <source>
        <dbReference type="Proteomes" id="UP000785679"/>
    </source>
</evidence>
<dbReference type="AlphaFoldDB" id="A0A8J8NDJ4"/>
<evidence type="ECO:0000313" key="1">
    <source>
        <dbReference type="EMBL" id="TNV73222.1"/>
    </source>
</evidence>
<protein>
    <submittedName>
        <fullName evidence="1">Uncharacterized protein</fullName>
    </submittedName>
</protein>
<proteinExistence type="predicted"/>
<keyword evidence="2" id="KW-1185">Reference proteome</keyword>
<accession>A0A8J8NDJ4</accession>
<reference evidence="1" key="1">
    <citation type="submission" date="2019-06" db="EMBL/GenBank/DDBJ databases">
        <authorList>
            <person name="Zheng W."/>
        </authorList>
    </citation>
    <scope>NUCLEOTIDE SEQUENCE</scope>
    <source>
        <strain evidence="1">QDHG01</strain>
    </source>
</reference>
<gene>
    <name evidence="1" type="ORF">FGO68_gene7712</name>
</gene>
<dbReference type="EMBL" id="RRYP01019496">
    <property type="protein sequence ID" value="TNV73222.1"/>
    <property type="molecule type" value="Genomic_DNA"/>
</dbReference>
<organism evidence="1 2">
    <name type="scientific">Halteria grandinella</name>
    <dbReference type="NCBI Taxonomy" id="5974"/>
    <lineage>
        <taxon>Eukaryota</taxon>
        <taxon>Sar</taxon>
        <taxon>Alveolata</taxon>
        <taxon>Ciliophora</taxon>
        <taxon>Intramacronucleata</taxon>
        <taxon>Spirotrichea</taxon>
        <taxon>Stichotrichia</taxon>
        <taxon>Sporadotrichida</taxon>
        <taxon>Halteriidae</taxon>
        <taxon>Halteria</taxon>
    </lineage>
</organism>